<dbReference type="GO" id="GO:0005634">
    <property type="term" value="C:nucleus"/>
    <property type="evidence" value="ECO:0007669"/>
    <property type="project" value="UniProtKB-SubCell"/>
</dbReference>
<dbReference type="Proteomes" id="UP000437017">
    <property type="component" value="Unassembled WGS sequence"/>
</dbReference>
<evidence type="ECO:0000256" key="1">
    <source>
        <dbReference type="ARBA" id="ARBA00004123"/>
    </source>
</evidence>
<dbReference type="GO" id="GO:0042393">
    <property type="term" value="F:histone binding"/>
    <property type="evidence" value="ECO:0007669"/>
    <property type="project" value="TreeGrafter"/>
</dbReference>
<feature type="region of interest" description="Disordered" evidence="12">
    <location>
        <begin position="152"/>
        <end position="229"/>
    </location>
</feature>
<evidence type="ECO:0000256" key="12">
    <source>
        <dbReference type="SAM" id="MobiDB-lite"/>
    </source>
</evidence>
<feature type="domain" description="SAM" evidence="13">
    <location>
        <begin position="787"/>
        <end position="825"/>
    </location>
</feature>
<feature type="repeat" description="MBT" evidence="10">
    <location>
        <begin position="228"/>
        <end position="328"/>
    </location>
</feature>
<dbReference type="Pfam" id="PF00536">
    <property type="entry name" value="SAM_1"/>
    <property type="match status" value="1"/>
</dbReference>
<dbReference type="InterPro" id="IPR013761">
    <property type="entry name" value="SAM/pointed_sf"/>
</dbReference>
<keyword evidence="2" id="KW-0479">Metal-binding</keyword>
<proteinExistence type="predicted"/>
<keyword evidence="3" id="KW-0677">Repeat</keyword>
<evidence type="ECO:0000259" key="13">
    <source>
        <dbReference type="Pfam" id="PF00536"/>
    </source>
</evidence>
<organism evidence="14 15">
    <name type="scientific">Balaenoptera physalus</name>
    <name type="common">Fin whale</name>
    <name type="synonym">Balaena physalus</name>
    <dbReference type="NCBI Taxonomy" id="9770"/>
    <lineage>
        <taxon>Eukaryota</taxon>
        <taxon>Metazoa</taxon>
        <taxon>Chordata</taxon>
        <taxon>Craniata</taxon>
        <taxon>Vertebrata</taxon>
        <taxon>Euteleostomi</taxon>
        <taxon>Mammalia</taxon>
        <taxon>Eutheria</taxon>
        <taxon>Laurasiatheria</taxon>
        <taxon>Artiodactyla</taxon>
        <taxon>Whippomorpha</taxon>
        <taxon>Cetacea</taxon>
        <taxon>Mysticeti</taxon>
        <taxon>Balaenopteridae</taxon>
        <taxon>Balaenoptera</taxon>
    </lineage>
</organism>
<dbReference type="InterPro" id="IPR047362">
    <property type="entry name" value="MBT_L3MBTL1_rpt3"/>
</dbReference>
<dbReference type="InterPro" id="IPR002515">
    <property type="entry name" value="Znf_C2H2C"/>
</dbReference>
<evidence type="ECO:0000256" key="2">
    <source>
        <dbReference type="ARBA" id="ARBA00022723"/>
    </source>
</evidence>
<dbReference type="PANTHER" id="PTHR12247">
    <property type="entry name" value="POLYCOMB GROUP PROTEIN"/>
    <property type="match status" value="1"/>
</dbReference>
<gene>
    <name evidence="14" type="ORF">E2I00_007873</name>
</gene>
<dbReference type="InterPro" id="IPR001660">
    <property type="entry name" value="SAM"/>
</dbReference>
<accession>A0A6A1QLR4</accession>
<evidence type="ECO:0000256" key="8">
    <source>
        <dbReference type="ARBA" id="ARBA00023163"/>
    </source>
</evidence>
<dbReference type="GO" id="GO:0006325">
    <property type="term" value="P:chromatin organization"/>
    <property type="evidence" value="ECO:0007669"/>
    <property type="project" value="UniProtKB-KW"/>
</dbReference>
<feature type="compositionally biased region" description="Polar residues" evidence="12">
    <location>
        <begin position="203"/>
        <end position="220"/>
    </location>
</feature>
<evidence type="ECO:0000256" key="10">
    <source>
        <dbReference type="PROSITE-ProRule" id="PRU00459"/>
    </source>
</evidence>
<dbReference type="GO" id="GO:0008270">
    <property type="term" value="F:zinc ion binding"/>
    <property type="evidence" value="ECO:0007669"/>
    <property type="project" value="UniProtKB-KW"/>
</dbReference>
<feature type="compositionally biased region" description="Polar residues" evidence="12">
    <location>
        <begin position="152"/>
        <end position="164"/>
    </location>
</feature>
<evidence type="ECO:0000256" key="6">
    <source>
        <dbReference type="ARBA" id="ARBA00022853"/>
    </source>
</evidence>
<dbReference type="InterPro" id="IPR004092">
    <property type="entry name" value="Mbt"/>
</dbReference>
<evidence type="ECO:0000313" key="14">
    <source>
        <dbReference type="EMBL" id="KAB0406996.1"/>
    </source>
</evidence>
<dbReference type="GO" id="GO:0045892">
    <property type="term" value="P:negative regulation of DNA-templated transcription"/>
    <property type="evidence" value="ECO:0007669"/>
    <property type="project" value="TreeGrafter"/>
</dbReference>
<evidence type="ECO:0000256" key="4">
    <source>
        <dbReference type="ARBA" id="ARBA00022771"/>
    </source>
</evidence>
<evidence type="ECO:0000313" key="15">
    <source>
        <dbReference type="Proteomes" id="UP000437017"/>
    </source>
</evidence>
<feature type="region of interest" description="Disordered" evidence="12">
    <location>
        <begin position="682"/>
        <end position="703"/>
    </location>
</feature>
<comment type="subcellular location">
    <subcellularLocation>
        <location evidence="1">Nucleus</location>
    </subcellularLocation>
</comment>
<dbReference type="SUPFAM" id="SSF103637">
    <property type="entry name" value="CCHHC domain"/>
    <property type="match status" value="1"/>
</dbReference>
<dbReference type="InterPro" id="IPR036060">
    <property type="entry name" value="Znf_C2H2C_sf"/>
</dbReference>
<keyword evidence="5" id="KW-0862">Zinc</keyword>
<dbReference type="Pfam" id="PF01530">
    <property type="entry name" value="zf-C2HC"/>
    <property type="match status" value="1"/>
</dbReference>
<sequence>MEGHAEIEMLGTLKGPSTGEVSVHLVARDSPGSGSHLPAAAFIIPGGHSQGSGEQKHPHTCPSRCGSWGGDDTFHLPAHMHGRIEAGPPGSSVSCLSVYLFAASSATLGLPSSALDVSCFPREQIHVGTPERVAGSVPVTATVLPQSVIVENSSGQNNSCTSASELLKPMKKRKHREYQSLSEEESEPEAMEKQEEGKDPEGQPTTSTPESEEWNSSQPASGEKKEGWSWESYLEEQEAITAPVSLFQDYQAVTHNKNGFKPGMKLEGIDPQHPSMYFILTVAEVCGYRLRLHFDGYSECHDFWINASSPDIHPAGWFEKTGHKLQPPKADAHLGCVLLRQGFPGQVLEACLPDSAASVWGVHAMAQPLSARGLGYKEEEFSWSHYLRSTRTQAAPKHLCDPSSPYIHPVGWCQKQGKPLTPPQDYPDPDSFCWEKYLEETGASAVPAWAFKVVSHLSPPRAELRKARSPRPARMGPWPPPLAVVSPGTAPGLPSWGFSSAELGLGLKAAVPLQRPPHSFLVNMKLEAVDRRNPALIRVASVEDVEDHRIKLHFDGWSHAYDFWIDADHPDLHPAGWCSKTGHPLQPPLRPREPSSASPGGCPPLSCRSLPQTRTSKYSFHHRKCPTPGCDGSGHVTGKFTAHHCLSGCPLAERNQSRLKAELSDTEALARKRNLSGFSLRKKPRHHSRCGGQGCRASSPPGPGQALIPCHGPGPSLSRIGRPPKYQKIPQEDFSTLTTDVMHQSLFMSALSAHPDRSLSACWEQHCRLLPGVAGISASTVAKWTINEMIDGEAFLLLTQADIVKIMSVKLGPALKIYNAILMFKNADDTLKGGPSLRACLVQGTGKQRSPGEDGVLAP</sequence>
<dbReference type="SUPFAM" id="SSF63748">
    <property type="entry name" value="Tudor/PWWP/MBT"/>
    <property type="match status" value="3"/>
</dbReference>
<dbReference type="EMBL" id="SGJD01000098">
    <property type="protein sequence ID" value="KAB0406996.1"/>
    <property type="molecule type" value="Genomic_DNA"/>
</dbReference>
<evidence type="ECO:0000256" key="5">
    <source>
        <dbReference type="ARBA" id="ARBA00022833"/>
    </source>
</evidence>
<feature type="region of interest" description="Disordered" evidence="12">
    <location>
        <begin position="583"/>
        <end position="605"/>
    </location>
</feature>
<keyword evidence="6" id="KW-0156">Chromatin regulator</keyword>
<evidence type="ECO:0000256" key="7">
    <source>
        <dbReference type="ARBA" id="ARBA00023015"/>
    </source>
</evidence>
<reference evidence="14 15" key="1">
    <citation type="journal article" date="2019" name="PLoS ONE">
        <title>Genomic analyses reveal an absence of contemporary introgressive admixture between fin whales and blue whales, despite known hybrids.</title>
        <authorList>
            <person name="Westbury M.V."/>
            <person name="Petersen B."/>
            <person name="Lorenzen E.D."/>
        </authorList>
    </citation>
    <scope>NUCLEOTIDE SEQUENCE [LARGE SCALE GENOMIC DNA]</scope>
    <source>
        <strain evidence="14">FinWhale-01</strain>
    </source>
</reference>
<keyword evidence="9" id="KW-0539">Nucleus</keyword>
<dbReference type="PROSITE" id="PS51079">
    <property type="entry name" value="MBT"/>
    <property type="match status" value="2"/>
</dbReference>
<name>A0A6A1QLR4_BALPH</name>
<comment type="caution">
    <text evidence="14">The sequence shown here is derived from an EMBL/GenBank/DDBJ whole genome shotgun (WGS) entry which is preliminary data.</text>
</comment>
<dbReference type="PROSITE" id="PS51802">
    <property type="entry name" value="ZF_CCHHC"/>
    <property type="match status" value="1"/>
</dbReference>
<dbReference type="Pfam" id="PF02820">
    <property type="entry name" value="MBT"/>
    <property type="match status" value="3"/>
</dbReference>
<dbReference type="AlphaFoldDB" id="A0A6A1QLR4"/>
<feature type="non-terminal residue" evidence="14">
    <location>
        <position position="859"/>
    </location>
</feature>
<dbReference type="InterPro" id="IPR050548">
    <property type="entry name" value="PcG_chromatin_remod_factors"/>
</dbReference>
<dbReference type="PANTHER" id="PTHR12247:SF69">
    <property type="entry name" value="LETHAL(3)MALIGNANT BRAIN TUMOR-LIKE PROTEIN 1"/>
    <property type="match status" value="1"/>
</dbReference>
<dbReference type="Gene3D" id="1.10.150.50">
    <property type="entry name" value="Transcription Factor, Ets-1"/>
    <property type="match status" value="1"/>
</dbReference>
<evidence type="ECO:0000256" key="3">
    <source>
        <dbReference type="ARBA" id="ARBA00022737"/>
    </source>
</evidence>
<dbReference type="OrthoDB" id="8188861at2759"/>
<protein>
    <recommendedName>
        <fullName evidence="13">SAM domain-containing protein</fullName>
    </recommendedName>
</protein>
<keyword evidence="4 11" id="KW-0863">Zinc-finger</keyword>
<keyword evidence="8" id="KW-0804">Transcription</keyword>
<dbReference type="Gene3D" id="4.10.320.30">
    <property type="match status" value="1"/>
</dbReference>
<evidence type="ECO:0000256" key="9">
    <source>
        <dbReference type="ARBA" id="ARBA00023242"/>
    </source>
</evidence>
<dbReference type="SMART" id="SM00561">
    <property type="entry name" value="MBT"/>
    <property type="match status" value="2"/>
</dbReference>
<evidence type="ECO:0000256" key="11">
    <source>
        <dbReference type="PROSITE-ProRule" id="PRU01143"/>
    </source>
</evidence>
<dbReference type="GO" id="GO:0003682">
    <property type="term" value="F:chromatin binding"/>
    <property type="evidence" value="ECO:0007669"/>
    <property type="project" value="TreeGrafter"/>
</dbReference>
<keyword evidence="15" id="KW-1185">Reference proteome</keyword>
<dbReference type="FunFam" id="4.10.320.30:FF:000001">
    <property type="entry name" value="Myelin transcription factor 1-like, a"/>
    <property type="match status" value="1"/>
</dbReference>
<dbReference type="Gene3D" id="2.30.30.140">
    <property type="match status" value="3"/>
</dbReference>
<dbReference type="SUPFAM" id="SSF47769">
    <property type="entry name" value="SAM/Pointed domain"/>
    <property type="match status" value="1"/>
</dbReference>
<dbReference type="CDD" id="cd20137">
    <property type="entry name" value="MBT_L3MBTL1_rpt3"/>
    <property type="match status" value="1"/>
</dbReference>
<feature type="repeat" description="MBT" evidence="10">
    <location>
        <begin position="432"/>
        <end position="588"/>
    </location>
</feature>
<keyword evidence="7" id="KW-0805">Transcription regulation</keyword>
<feature type="compositionally biased region" description="Basic and acidic residues" evidence="12">
    <location>
        <begin position="190"/>
        <end position="201"/>
    </location>
</feature>